<dbReference type="InterPro" id="IPR036714">
    <property type="entry name" value="SDH_sf"/>
</dbReference>
<dbReference type="EMBL" id="CABM01000069">
    <property type="protein sequence ID" value="CBH99191.1"/>
    <property type="molecule type" value="Genomic_DNA"/>
</dbReference>
<gene>
    <name evidence="4" type="ORF">CARN2_0370</name>
</gene>
<keyword evidence="3" id="KW-0143">Chaperone</keyword>
<comment type="caution">
    <text evidence="4">The sequence shown here is derived from an EMBL/GenBank/DDBJ whole genome shotgun (WGS) entry which is preliminary data.</text>
</comment>
<organism evidence="4">
    <name type="scientific">mine drainage metagenome</name>
    <dbReference type="NCBI Taxonomy" id="410659"/>
    <lineage>
        <taxon>unclassified sequences</taxon>
        <taxon>metagenomes</taxon>
        <taxon>ecological metagenomes</taxon>
    </lineage>
</organism>
<dbReference type="GO" id="GO:0005737">
    <property type="term" value="C:cytoplasm"/>
    <property type="evidence" value="ECO:0007669"/>
    <property type="project" value="UniProtKB-SubCell"/>
</dbReference>
<evidence type="ECO:0000313" key="4">
    <source>
        <dbReference type="EMBL" id="CBH99191.1"/>
    </source>
</evidence>
<dbReference type="PANTHER" id="PTHR39585:SF1">
    <property type="entry name" value="FAD ASSEMBLY FACTOR SDHE"/>
    <property type="match status" value="1"/>
</dbReference>
<dbReference type="AlphaFoldDB" id="E6PW84"/>
<evidence type="ECO:0000256" key="2">
    <source>
        <dbReference type="ARBA" id="ARBA00022490"/>
    </source>
</evidence>
<accession>E6PW84</accession>
<evidence type="ECO:0008006" key="5">
    <source>
        <dbReference type="Google" id="ProtNLM"/>
    </source>
</evidence>
<dbReference type="SUPFAM" id="SSF109910">
    <property type="entry name" value="YgfY-like"/>
    <property type="match status" value="1"/>
</dbReference>
<keyword evidence="2" id="KW-0963">Cytoplasm</keyword>
<sequence length="90" mass="10385">MQPQAMPPDDAALRRIRWRARRGLLENDLILGRFFERHGETLQPADWQAVQALLELDDNHLLDLLLGHAEPSPEQLPPAQMHVLHWLRAA</sequence>
<dbReference type="Pfam" id="PF03937">
    <property type="entry name" value="Sdh5"/>
    <property type="match status" value="1"/>
</dbReference>
<dbReference type="PANTHER" id="PTHR39585">
    <property type="entry name" value="FAD ASSEMBLY FACTOR SDHE"/>
    <property type="match status" value="1"/>
</dbReference>
<dbReference type="InterPro" id="IPR005631">
    <property type="entry name" value="SDH"/>
</dbReference>
<evidence type="ECO:0000256" key="3">
    <source>
        <dbReference type="ARBA" id="ARBA00023186"/>
    </source>
</evidence>
<dbReference type="Gene3D" id="1.10.150.250">
    <property type="entry name" value="Flavinator of succinate dehydrogenase"/>
    <property type="match status" value="1"/>
</dbReference>
<comment type="subcellular location">
    <subcellularLocation>
        <location evidence="1">Cytoplasm</location>
    </subcellularLocation>
</comment>
<protein>
    <recommendedName>
        <fullName evidence="5">FAD assembly factor SdhE</fullName>
    </recommendedName>
</protein>
<proteinExistence type="predicted"/>
<dbReference type="InterPro" id="IPR050531">
    <property type="entry name" value="SdhE_FAD_assembly_factor"/>
</dbReference>
<evidence type="ECO:0000256" key="1">
    <source>
        <dbReference type="ARBA" id="ARBA00004496"/>
    </source>
</evidence>
<name>E6PW84_9ZZZZ</name>
<reference evidence="4" key="1">
    <citation type="submission" date="2009-10" db="EMBL/GenBank/DDBJ databases">
        <title>Diversity of trophic interactions inside an arsenic-rich microbial ecosystem.</title>
        <authorList>
            <person name="Bertin P.N."/>
            <person name="Heinrich-Salmeron A."/>
            <person name="Pelletier E."/>
            <person name="Goulhen-Chollet F."/>
            <person name="Arsene-Ploetze F."/>
            <person name="Gallien S."/>
            <person name="Calteau A."/>
            <person name="Vallenet D."/>
            <person name="Casiot C."/>
            <person name="Chane-Woon-Ming B."/>
            <person name="Giloteaux L."/>
            <person name="Barakat M."/>
            <person name="Bonnefoy V."/>
            <person name="Bruneel O."/>
            <person name="Chandler M."/>
            <person name="Cleiss J."/>
            <person name="Duran R."/>
            <person name="Elbaz-Poulichet F."/>
            <person name="Fonknechten N."/>
            <person name="Lauga B."/>
            <person name="Mornico D."/>
            <person name="Ortet P."/>
            <person name="Schaeffer C."/>
            <person name="Siguier P."/>
            <person name="Alexander Thil Smith A."/>
            <person name="Van Dorsselaer A."/>
            <person name="Weissenbach J."/>
            <person name="Medigue C."/>
            <person name="Le Paslier D."/>
        </authorList>
    </citation>
    <scope>NUCLEOTIDE SEQUENCE</scope>
</reference>